<organism evidence="2">
    <name type="scientific">[Clostridium] nexile</name>
    <dbReference type="NCBI Taxonomy" id="29361"/>
    <lineage>
        <taxon>Bacteria</taxon>
        <taxon>Bacillati</taxon>
        <taxon>Bacillota</taxon>
        <taxon>Clostridia</taxon>
        <taxon>Lachnospirales</taxon>
        <taxon>Lachnospiraceae</taxon>
        <taxon>Tyzzerella</taxon>
    </lineage>
</organism>
<dbReference type="Pfam" id="PF12965">
    <property type="entry name" value="DUF3854"/>
    <property type="match status" value="1"/>
</dbReference>
<accession>A0A6N2VYH6</accession>
<dbReference type="InterPro" id="IPR024385">
    <property type="entry name" value="DUF3854"/>
</dbReference>
<name>A0A6N2VYH6_9FIRM</name>
<sequence length="397" mass="45307">MGTFQNVSKTEPCAICGKQDWCSIFLPDTVAYPGQKLYVCRRISQPEIISPVDGKTYYFIKEFKDSSALYSDVIKDKNSVFTLHHFTGCSNAGVDNSLTKPDYGITPLRNCELDPIYRSFMQLLKLSKQHQRKLLNDGWDKDMILSGKIKSLQLIKKYDESKGFPTDQEERLKICRELLKEHHSLQGVPGFYQDDFGRWTFSGKSGMLFPLMDRHGYLYRLRLRLDRPDTDENGKEKNKYKNFSSYFPTKENDRIINGFLNGCRAGSQIGFYYNSKHDNPLFCIITEGEKKAIIANYILHCIIISIPGVNNFAKLSEKDEDGITIYDYLHSIGCEKIATAFDADKLINNSVLQCESHLIADIKGAGFKAYICKWNFGFGKGLDDILLLGILPEYVQA</sequence>
<dbReference type="AlphaFoldDB" id="A0A6N2VYH6"/>
<evidence type="ECO:0000259" key="1">
    <source>
        <dbReference type="Pfam" id="PF12965"/>
    </source>
</evidence>
<protein>
    <recommendedName>
        <fullName evidence="1">DUF3854 domain-containing protein</fullName>
    </recommendedName>
</protein>
<evidence type="ECO:0000313" key="2">
    <source>
        <dbReference type="EMBL" id="VYT35010.1"/>
    </source>
</evidence>
<dbReference type="EMBL" id="CACRTG010000041">
    <property type="protein sequence ID" value="VYT35010.1"/>
    <property type="molecule type" value="Genomic_DNA"/>
</dbReference>
<gene>
    <name evidence="2" type="ORF">CNLFYP112_02999</name>
</gene>
<feature type="domain" description="DUF3854" evidence="1">
    <location>
        <begin position="278"/>
        <end position="386"/>
    </location>
</feature>
<proteinExistence type="predicted"/>
<reference evidence="2" key="1">
    <citation type="submission" date="2019-11" db="EMBL/GenBank/DDBJ databases">
        <authorList>
            <person name="Feng L."/>
        </authorList>
    </citation>
    <scope>NUCLEOTIDE SEQUENCE</scope>
    <source>
        <strain evidence="2">CnexileLFYP112</strain>
    </source>
</reference>